<feature type="domain" description="HTH lacI-type" evidence="5">
    <location>
        <begin position="3"/>
        <end position="54"/>
    </location>
</feature>
<dbReference type="PANTHER" id="PTHR30146:SF148">
    <property type="entry name" value="HTH-TYPE TRANSCRIPTIONAL REPRESSOR PURR-RELATED"/>
    <property type="match status" value="1"/>
</dbReference>
<dbReference type="CDD" id="cd01392">
    <property type="entry name" value="HTH_LacI"/>
    <property type="match status" value="1"/>
</dbReference>
<name>A0A084II45_SALHC</name>
<reference evidence="6 7" key="1">
    <citation type="submission" date="2013-03" db="EMBL/GenBank/DDBJ databases">
        <title>Salinisphaera hydrothermalis C41B8 Genome Sequencing.</title>
        <authorList>
            <person name="Li C."/>
            <person name="Lai Q."/>
            <person name="Shao Z."/>
        </authorList>
    </citation>
    <scope>NUCLEOTIDE SEQUENCE [LARGE SCALE GENOMIC DNA]</scope>
    <source>
        <strain evidence="6 7">C41B8</strain>
    </source>
</reference>
<dbReference type="CDD" id="cd06267">
    <property type="entry name" value="PBP1_LacI_sugar_binding-like"/>
    <property type="match status" value="1"/>
</dbReference>
<dbReference type="GO" id="GO:0003700">
    <property type="term" value="F:DNA-binding transcription factor activity"/>
    <property type="evidence" value="ECO:0007669"/>
    <property type="project" value="TreeGrafter"/>
</dbReference>
<dbReference type="SUPFAM" id="SSF47413">
    <property type="entry name" value="lambda repressor-like DNA-binding domains"/>
    <property type="match status" value="1"/>
</dbReference>
<keyword evidence="2" id="KW-0805">Transcription regulation</keyword>
<dbReference type="SUPFAM" id="SSF53822">
    <property type="entry name" value="Periplasmic binding protein-like I"/>
    <property type="match status" value="1"/>
</dbReference>
<dbReference type="InterPro" id="IPR010982">
    <property type="entry name" value="Lambda_DNA-bd_dom_sf"/>
</dbReference>
<keyword evidence="7" id="KW-1185">Reference proteome</keyword>
<keyword evidence="3" id="KW-0238">DNA-binding</keyword>
<organism evidence="6 7">
    <name type="scientific">Salinisphaera hydrothermalis (strain C41B8)</name>
    <dbReference type="NCBI Taxonomy" id="1304275"/>
    <lineage>
        <taxon>Bacteria</taxon>
        <taxon>Pseudomonadati</taxon>
        <taxon>Pseudomonadota</taxon>
        <taxon>Gammaproteobacteria</taxon>
        <taxon>Salinisphaerales</taxon>
        <taxon>Salinisphaeraceae</taxon>
        <taxon>Salinisphaera</taxon>
    </lineage>
</organism>
<protein>
    <submittedName>
        <fullName evidence="6">LacI family transcriptional regulator</fullName>
    </submittedName>
</protein>
<dbReference type="PATRIC" id="fig|1304275.5.peg.3115"/>
<dbReference type="PROSITE" id="PS00356">
    <property type="entry name" value="HTH_LACI_1"/>
    <property type="match status" value="1"/>
</dbReference>
<proteinExistence type="predicted"/>
<dbReference type="InterPro" id="IPR000843">
    <property type="entry name" value="HTH_LacI"/>
</dbReference>
<evidence type="ECO:0000256" key="1">
    <source>
        <dbReference type="ARBA" id="ARBA00022491"/>
    </source>
</evidence>
<dbReference type="AlphaFoldDB" id="A0A084II45"/>
<dbReference type="Pfam" id="PF00356">
    <property type="entry name" value="LacI"/>
    <property type="match status" value="1"/>
</dbReference>
<dbReference type="Gene3D" id="3.40.50.2300">
    <property type="match status" value="2"/>
</dbReference>
<evidence type="ECO:0000313" key="7">
    <source>
        <dbReference type="Proteomes" id="UP000028302"/>
    </source>
</evidence>
<keyword evidence="4" id="KW-0804">Transcription</keyword>
<evidence type="ECO:0000256" key="4">
    <source>
        <dbReference type="ARBA" id="ARBA00023163"/>
    </source>
</evidence>
<sequence length="347" mass="37558">MTPTINDVAIRAGVSTATVSRYMAGEKIRAEAAVRRAVEELGYRPAMAARSLRSGIHYVVAMVVPDITNPYFASVVKGVESVFRSTPYNIFVCNSDESPETEEQVLLEAMNRVDGIILAPTTEQDDTPLQVLERGLPLVFIDRELSGGDLDSVLVDNVGGARAAVRHLIELGHTDVAIISGPLNTTPGRGRYDGYLMELCNAGIEAPEAYRRVANFRESSGYDAMEQLLALDKPPTAVFCANNLMTMGALKALQANRVAIGDEMSVIGFDDLDMASMLNPPLTVIDRPAVEQGAIAARLLLKSFAHNDAETPAERQRIVLPTHLIERESCRPPRGGALAMKHQTNGS</sequence>
<dbReference type="GO" id="GO:0000976">
    <property type="term" value="F:transcription cis-regulatory region binding"/>
    <property type="evidence" value="ECO:0007669"/>
    <property type="project" value="TreeGrafter"/>
</dbReference>
<dbReference type="RefSeq" id="WP_051883636.1">
    <property type="nucleotide sequence ID" value="NZ_APNK01000031.1"/>
</dbReference>
<dbReference type="PROSITE" id="PS50932">
    <property type="entry name" value="HTH_LACI_2"/>
    <property type="match status" value="1"/>
</dbReference>
<evidence type="ECO:0000313" key="6">
    <source>
        <dbReference type="EMBL" id="KEZ76379.1"/>
    </source>
</evidence>
<dbReference type="EMBL" id="APNK01000031">
    <property type="protein sequence ID" value="KEZ76379.1"/>
    <property type="molecule type" value="Genomic_DNA"/>
</dbReference>
<dbReference type="eggNOG" id="COG1609">
    <property type="taxonomic scope" value="Bacteria"/>
</dbReference>
<dbReference type="Proteomes" id="UP000028302">
    <property type="component" value="Unassembled WGS sequence"/>
</dbReference>
<evidence type="ECO:0000256" key="3">
    <source>
        <dbReference type="ARBA" id="ARBA00023125"/>
    </source>
</evidence>
<keyword evidence="1" id="KW-0678">Repressor</keyword>
<dbReference type="SMART" id="SM00354">
    <property type="entry name" value="HTH_LACI"/>
    <property type="match status" value="1"/>
</dbReference>
<dbReference type="OrthoDB" id="9798934at2"/>
<dbReference type="PANTHER" id="PTHR30146">
    <property type="entry name" value="LACI-RELATED TRANSCRIPTIONAL REPRESSOR"/>
    <property type="match status" value="1"/>
</dbReference>
<dbReference type="InterPro" id="IPR028082">
    <property type="entry name" value="Peripla_BP_I"/>
</dbReference>
<dbReference type="InterPro" id="IPR046335">
    <property type="entry name" value="LacI/GalR-like_sensor"/>
</dbReference>
<evidence type="ECO:0000259" key="5">
    <source>
        <dbReference type="PROSITE" id="PS50932"/>
    </source>
</evidence>
<accession>A0A084II45</accession>
<dbReference type="Pfam" id="PF13377">
    <property type="entry name" value="Peripla_BP_3"/>
    <property type="match status" value="1"/>
</dbReference>
<comment type="caution">
    <text evidence="6">The sequence shown here is derived from an EMBL/GenBank/DDBJ whole genome shotgun (WGS) entry which is preliminary data.</text>
</comment>
<evidence type="ECO:0000256" key="2">
    <source>
        <dbReference type="ARBA" id="ARBA00023015"/>
    </source>
</evidence>
<gene>
    <name evidence="6" type="ORF">C41B8_15235</name>
</gene>
<dbReference type="STRING" id="1304275.C41B8_15235"/>
<dbReference type="Gene3D" id="1.10.260.40">
    <property type="entry name" value="lambda repressor-like DNA-binding domains"/>
    <property type="match status" value="1"/>
</dbReference>